<dbReference type="OrthoDB" id="9002785at2"/>
<comment type="caution">
    <text evidence="9">The sequence shown here is derived from an EMBL/GenBank/DDBJ whole genome shotgun (WGS) entry which is preliminary data.</text>
</comment>
<dbReference type="GO" id="GO:0004252">
    <property type="term" value="F:serine-type endopeptidase activity"/>
    <property type="evidence" value="ECO:0007669"/>
    <property type="project" value="InterPro"/>
</dbReference>
<evidence type="ECO:0000256" key="2">
    <source>
        <dbReference type="ARBA" id="ARBA00022670"/>
    </source>
</evidence>
<evidence type="ECO:0000313" key="9">
    <source>
        <dbReference type="EMBL" id="PTX59198.1"/>
    </source>
</evidence>
<dbReference type="RefSeq" id="WP_108116372.1">
    <property type="nucleotide sequence ID" value="NZ_QBKT01000010.1"/>
</dbReference>
<dbReference type="GO" id="GO:0006508">
    <property type="term" value="P:proteolysis"/>
    <property type="evidence" value="ECO:0007669"/>
    <property type="project" value="UniProtKB-KW"/>
</dbReference>
<evidence type="ECO:0000259" key="8">
    <source>
        <dbReference type="PROSITE" id="PS51695"/>
    </source>
</evidence>
<dbReference type="EMBL" id="QBKT01000010">
    <property type="protein sequence ID" value="PTX59198.1"/>
    <property type="molecule type" value="Genomic_DNA"/>
</dbReference>
<gene>
    <name evidence="9" type="ORF">C8N46_11028</name>
</gene>
<dbReference type="CDD" id="cd04056">
    <property type="entry name" value="Peptidases_S53"/>
    <property type="match status" value="1"/>
</dbReference>
<evidence type="ECO:0000256" key="5">
    <source>
        <dbReference type="ARBA" id="ARBA00022825"/>
    </source>
</evidence>
<dbReference type="GO" id="GO:0046872">
    <property type="term" value="F:metal ion binding"/>
    <property type="evidence" value="ECO:0007669"/>
    <property type="project" value="UniProtKB-KW"/>
</dbReference>
<dbReference type="PANTHER" id="PTHR14218:SF15">
    <property type="entry name" value="TRIPEPTIDYL-PEPTIDASE 1"/>
    <property type="match status" value="1"/>
</dbReference>
<dbReference type="Proteomes" id="UP000244090">
    <property type="component" value="Unassembled WGS sequence"/>
</dbReference>
<name>A0A2T6BSZ2_9FLAO</name>
<keyword evidence="4" id="KW-0378">Hydrolase</keyword>
<protein>
    <submittedName>
        <fullName evidence="9">Pro-kumamolisin-like protein</fullName>
    </submittedName>
</protein>
<keyword evidence="3" id="KW-0479">Metal-binding</keyword>
<evidence type="ECO:0000256" key="1">
    <source>
        <dbReference type="ARBA" id="ARBA00001913"/>
    </source>
</evidence>
<evidence type="ECO:0000256" key="3">
    <source>
        <dbReference type="ARBA" id="ARBA00022723"/>
    </source>
</evidence>
<dbReference type="PROSITE" id="PS51695">
    <property type="entry name" value="SEDOLISIN"/>
    <property type="match status" value="1"/>
</dbReference>
<dbReference type="InterPro" id="IPR023828">
    <property type="entry name" value="Peptidase_S8_Ser-AS"/>
</dbReference>
<keyword evidence="2" id="KW-0645">Protease</keyword>
<dbReference type="SUPFAM" id="SSF52743">
    <property type="entry name" value="Subtilisin-like"/>
    <property type="match status" value="1"/>
</dbReference>
<dbReference type="InterPro" id="IPR036852">
    <property type="entry name" value="Peptidase_S8/S53_dom_sf"/>
</dbReference>
<dbReference type="InterPro" id="IPR015366">
    <property type="entry name" value="S53_propep"/>
</dbReference>
<evidence type="ECO:0000256" key="6">
    <source>
        <dbReference type="ARBA" id="ARBA00022837"/>
    </source>
</evidence>
<dbReference type="Gene3D" id="3.40.50.200">
    <property type="entry name" value="Peptidase S8/S53 domain"/>
    <property type="match status" value="1"/>
</dbReference>
<accession>A0A2T6BSZ2</accession>
<feature type="domain" description="Peptidase S53" evidence="8">
    <location>
        <begin position="166"/>
        <end position="509"/>
    </location>
</feature>
<evidence type="ECO:0000313" key="10">
    <source>
        <dbReference type="Proteomes" id="UP000244090"/>
    </source>
</evidence>
<reference evidence="9 10" key="1">
    <citation type="submission" date="2018-04" db="EMBL/GenBank/DDBJ databases">
        <title>Genomic Encyclopedia of Archaeal and Bacterial Type Strains, Phase II (KMG-II): from individual species to whole genera.</title>
        <authorList>
            <person name="Goeker M."/>
        </authorList>
    </citation>
    <scope>NUCLEOTIDE SEQUENCE [LARGE SCALE GENOMIC DNA]</scope>
    <source>
        <strain evidence="9 10">DSM 25731</strain>
    </source>
</reference>
<dbReference type="PROSITE" id="PS00138">
    <property type="entry name" value="SUBTILASE_SER"/>
    <property type="match status" value="1"/>
</dbReference>
<keyword evidence="7" id="KW-0865">Zymogen</keyword>
<comment type="cofactor">
    <cofactor evidence="1">
        <name>Ca(2+)</name>
        <dbReference type="ChEBI" id="CHEBI:29108"/>
    </cofactor>
</comment>
<evidence type="ECO:0000256" key="4">
    <source>
        <dbReference type="ARBA" id="ARBA00022801"/>
    </source>
</evidence>
<dbReference type="Pfam" id="PF00082">
    <property type="entry name" value="Peptidase_S8"/>
    <property type="match status" value="1"/>
</dbReference>
<dbReference type="InterPro" id="IPR000209">
    <property type="entry name" value="Peptidase_S8/S53_dom"/>
</dbReference>
<keyword evidence="10" id="KW-1185">Reference proteome</keyword>
<dbReference type="AlphaFoldDB" id="A0A2T6BSZ2"/>
<dbReference type="InterPro" id="IPR030400">
    <property type="entry name" value="Sedolisin_dom"/>
</dbReference>
<sequence>MEASHENTPQSDTIEIKVYVPINDVTERQQKMIDNAITKHPRNRKYLTNSAHAEIFAPSKNEANDIIAHAKSQNWDVSFDEKSREITIKIHSDDITNEETSTSIDALKFLSSQGDIHLDVADEEQKMNATAEDIVNPSQKTGFVKSNQEQRVGRRPGIPIEEPAHGYSVLEIAESYNFPEGDGEGETIGIIELGGKYNEADLEKFFAQYNTPVPEIQIVGTPSTTPINDDVEVTADIQVAGILAPKAKFVIYYATSILNAMKMALADTENKLSVISISWAGSELGYAQQEIMELNNVFHEAALKGITVVGASGDNGALNNKQYANVNVPVNSPYVLACGGTQTYITDDKITTETVWNESTPQSQIASGGGFSQRIAEHGYQVATSKQYIDEFPQFEPYYSAGGRGIPDISANAADASGYAIVFQGKWVKIGGTSLATPLWAALITRMNQNLGYRLGFVNPYLYQLKGSAAFHQILEGNNNLYLAAEGWNPCTGLGTPNGKALIQAIDSIDN</sequence>
<keyword evidence="6" id="KW-0106">Calcium</keyword>
<organism evidence="9 10">
    <name type="scientific">Kordia periserrulae</name>
    <dbReference type="NCBI Taxonomy" id="701523"/>
    <lineage>
        <taxon>Bacteria</taxon>
        <taxon>Pseudomonadati</taxon>
        <taxon>Bacteroidota</taxon>
        <taxon>Flavobacteriia</taxon>
        <taxon>Flavobacteriales</taxon>
        <taxon>Flavobacteriaceae</taxon>
        <taxon>Kordia</taxon>
    </lineage>
</organism>
<dbReference type="PANTHER" id="PTHR14218">
    <property type="entry name" value="PROTEASE S8 TRIPEPTIDYL PEPTIDASE I CLN2"/>
    <property type="match status" value="1"/>
</dbReference>
<dbReference type="GO" id="GO:0008240">
    <property type="term" value="F:tripeptidyl-peptidase activity"/>
    <property type="evidence" value="ECO:0007669"/>
    <property type="project" value="TreeGrafter"/>
</dbReference>
<dbReference type="InterPro" id="IPR050819">
    <property type="entry name" value="Tripeptidyl-peptidase_I"/>
</dbReference>
<dbReference type="Pfam" id="PF09286">
    <property type="entry name" value="Pro-kuma_activ"/>
    <property type="match status" value="1"/>
</dbReference>
<keyword evidence="5" id="KW-0720">Serine protease</keyword>
<proteinExistence type="predicted"/>
<evidence type="ECO:0000256" key="7">
    <source>
        <dbReference type="ARBA" id="ARBA00023145"/>
    </source>
</evidence>
<dbReference type="SUPFAM" id="SSF54897">
    <property type="entry name" value="Protease propeptides/inhibitors"/>
    <property type="match status" value="1"/>
</dbReference>